<evidence type="ECO:0000313" key="10">
    <source>
        <dbReference type="EMBL" id="KRL54880.1"/>
    </source>
</evidence>
<keyword evidence="5" id="KW-0067">ATP-binding</keyword>
<evidence type="ECO:0000256" key="1">
    <source>
        <dbReference type="ARBA" id="ARBA00008831"/>
    </source>
</evidence>
<dbReference type="InterPro" id="IPR041431">
    <property type="entry name" value="Mvd1_C"/>
</dbReference>
<keyword evidence="7" id="KW-0456">Lyase</keyword>
<dbReference type="SUPFAM" id="SSF54211">
    <property type="entry name" value="Ribosomal protein S5 domain 2-like"/>
    <property type="match status" value="1"/>
</dbReference>
<evidence type="ECO:0000259" key="8">
    <source>
        <dbReference type="Pfam" id="PF18376"/>
    </source>
</evidence>
<dbReference type="EC" id="4.1.1.33" evidence="2"/>
<evidence type="ECO:0000256" key="7">
    <source>
        <dbReference type="ARBA" id="ARBA00023239"/>
    </source>
</evidence>
<dbReference type="InterPro" id="IPR014721">
    <property type="entry name" value="Ribsml_uS5_D2-typ_fold_subgr"/>
</dbReference>
<dbReference type="Proteomes" id="UP000051697">
    <property type="component" value="Unassembled WGS sequence"/>
</dbReference>
<keyword evidence="6" id="KW-0443">Lipid metabolism</keyword>
<keyword evidence="3" id="KW-0444">Lipid biosynthesis</keyword>
<evidence type="ECO:0000256" key="6">
    <source>
        <dbReference type="ARBA" id="ARBA00023098"/>
    </source>
</evidence>
<dbReference type="EMBL" id="AZFE01000032">
    <property type="protein sequence ID" value="KRL54880.1"/>
    <property type="molecule type" value="Genomic_DNA"/>
</dbReference>
<dbReference type="GO" id="GO:0005829">
    <property type="term" value="C:cytosol"/>
    <property type="evidence" value="ECO:0007669"/>
    <property type="project" value="InterPro"/>
</dbReference>
<dbReference type="AlphaFoldDB" id="A0A0R1RCT7"/>
<comment type="caution">
    <text evidence="10">The sequence shown here is derived from an EMBL/GenBank/DDBJ whole genome shotgun (WGS) entry which is preliminary data.</text>
</comment>
<accession>A0A0R1RCT7</accession>
<dbReference type="SUPFAM" id="SSF55060">
    <property type="entry name" value="GHMP Kinase, C-terminal domain"/>
    <property type="match status" value="1"/>
</dbReference>
<sequence>MTDLIATAKAHTNIALVKYWGKRDETLILPWTDSLSLTLNEFYTTTKVTFSETLEHDNFYIDRILVDQKNNQKLTNFMNVAREKIGLTYFANVESFNCVPISAGLASSSSAFAALAGAIYEASGVDYTLNDVSKLARRGSGSATRSVFGGLAEWKKGSTDDDSYAQPIQETVDFGIEMIAILLDTTKKKVSSRLGMQTTVDTSPFFNEWVKVVEKDMQIMHQAIEKKDINLIGEIAESNAMRMHSLTLSASPSFTYFNADSLLAMQEVEKLRTNGVKCFYTMDAGPNVKVIYDRKNRETILQELSKVFGRDRLVVSQPGPGIEFIK</sequence>
<feature type="domain" description="Diphosphomevalonate decarboxylase-like N-terminal" evidence="9">
    <location>
        <begin position="10"/>
        <end position="165"/>
    </location>
</feature>
<dbReference type="FunFam" id="3.30.230.10:FF:000072">
    <property type="entry name" value="Diphosphomevalonate decarboxylase"/>
    <property type="match status" value="1"/>
</dbReference>
<dbReference type="PATRIC" id="fig|1423778.4.peg.1720"/>
<keyword evidence="11" id="KW-1185">Reference proteome</keyword>
<evidence type="ECO:0000256" key="4">
    <source>
        <dbReference type="ARBA" id="ARBA00022741"/>
    </source>
</evidence>
<protein>
    <recommendedName>
        <fullName evidence="2">diphosphomevalonate decarboxylase</fullName>
        <ecNumber evidence="2">4.1.1.33</ecNumber>
    </recommendedName>
</protein>
<dbReference type="KEGG" id="lol:LACOL_0897"/>
<feature type="domain" description="Mvd1 C-terminal" evidence="8">
    <location>
        <begin position="182"/>
        <end position="310"/>
    </location>
</feature>
<dbReference type="GO" id="GO:0004163">
    <property type="term" value="F:diphosphomevalonate decarboxylase activity"/>
    <property type="evidence" value="ECO:0007669"/>
    <property type="project" value="UniProtKB-EC"/>
</dbReference>
<dbReference type="PANTHER" id="PTHR10977">
    <property type="entry name" value="DIPHOSPHOMEVALONATE DECARBOXYLASE"/>
    <property type="match status" value="1"/>
</dbReference>
<evidence type="ECO:0000256" key="5">
    <source>
        <dbReference type="ARBA" id="ARBA00022840"/>
    </source>
</evidence>
<dbReference type="InterPro" id="IPR020568">
    <property type="entry name" value="Ribosomal_Su5_D2-typ_SF"/>
</dbReference>
<dbReference type="GO" id="GO:0005524">
    <property type="term" value="F:ATP binding"/>
    <property type="evidence" value="ECO:0007669"/>
    <property type="project" value="UniProtKB-KW"/>
</dbReference>
<comment type="similarity">
    <text evidence="1">Belongs to the diphosphomevalonate decarboxylase family.</text>
</comment>
<evidence type="ECO:0000256" key="2">
    <source>
        <dbReference type="ARBA" id="ARBA00012296"/>
    </source>
</evidence>
<gene>
    <name evidence="10" type="ORF">FC70_GL001682</name>
</gene>
<evidence type="ECO:0000256" key="3">
    <source>
        <dbReference type="ARBA" id="ARBA00022516"/>
    </source>
</evidence>
<dbReference type="Gene3D" id="3.30.230.10">
    <property type="match status" value="1"/>
</dbReference>
<keyword evidence="4" id="KW-0547">Nucleotide-binding</keyword>
<proteinExistence type="inferred from homology"/>
<dbReference type="Pfam" id="PF18376">
    <property type="entry name" value="MDD_C"/>
    <property type="match status" value="1"/>
</dbReference>
<dbReference type="InterPro" id="IPR005935">
    <property type="entry name" value="Mev_decarb"/>
</dbReference>
<dbReference type="InterPro" id="IPR036554">
    <property type="entry name" value="GHMP_kinase_C_sf"/>
</dbReference>
<dbReference type="PIRSF" id="PIRSF015950">
    <property type="entry name" value="Mev_P_decrbx"/>
    <property type="match status" value="1"/>
</dbReference>
<evidence type="ECO:0000313" key="11">
    <source>
        <dbReference type="Proteomes" id="UP000051697"/>
    </source>
</evidence>
<dbReference type="STRING" id="1423778.FC70_GL001682"/>
<dbReference type="PANTHER" id="PTHR10977:SF3">
    <property type="entry name" value="DIPHOSPHOMEVALONATE DECARBOXYLASE"/>
    <property type="match status" value="1"/>
</dbReference>
<reference evidence="10 11" key="1">
    <citation type="journal article" date="2015" name="Genome Announc.">
        <title>Expanding the biotechnology potential of lactobacilli through comparative genomics of 213 strains and associated genera.</title>
        <authorList>
            <person name="Sun Z."/>
            <person name="Harris H.M."/>
            <person name="McCann A."/>
            <person name="Guo C."/>
            <person name="Argimon S."/>
            <person name="Zhang W."/>
            <person name="Yang X."/>
            <person name="Jeffery I.B."/>
            <person name="Cooney J.C."/>
            <person name="Kagawa T.F."/>
            <person name="Liu W."/>
            <person name="Song Y."/>
            <person name="Salvetti E."/>
            <person name="Wrobel A."/>
            <person name="Rasinkangas P."/>
            <person name="Parkhill J."/>
            <person name="Rea M.C."/>
            <person name="O'Sullivan O."/>
            <person name="Ritari J."/>
            <person name="Douillard F.P."/>
            <person name="Paul Ross R."/>
            <person name="Yang R."/>
            <person name="Briner A.E."/>
            <person name="Felis G.E."/>
            <person name="de Vos W.M."/>
            <person name="Barrangou R."/>
            <person name="Klaenhammer T.R."/>
            <person name="Caufield P.W."/>
            <person name="Cui Y."/>
            <person name="Zhang H."/>
            <person name="O'Toole P.W."/>
        </authorList>
    </citation>
    <scope>NUCLEOTIDE SEQUENCE [LARGE SCALE GENOMIC DNA]</scope>
    <source>
        <strain evidence="10 11">DSM 15707</strain>
    </source>
</reference>
<dbReference type="InterPro" id="IPR053859">
    <property type="entry name" value="MVD-like_N"/>
</dbReference>
<dbReference type="Pfam" id="PF22700">
    <property type="entry name" value="MVD-like_N"/>
    <property type="match status" value="1"/>
</dbReference>
<evidence type="ECO:0000259" key="9">
    <source>
        <dbReference type="Pfam" id="PF22700"/>
    </source>
</evidence>
<dbReference type="InterPro" id="IPR029765">
    <property type="entry name" value="Mev_diP_decarb"/>
</dbReference>
<dbReference type="Gene3D" id="3.30.70.890">
    <property type="entry name" value="GHMP kinase, C-terminal domain"/>
    <property type="match status" value="1"/>
</dbReference>
<dbReference type="GO" id="GO:0019287">
    <property type="term" value="P:isopentenyl diphosphate biosynthetic process, mevalonate pathway"/>
    <property type="evidence" value="ECO:0007669"/>
    <property type="project" value="InterPro"/>
</dbReference>
<organism evidence="10 11">
    <name type="scientific">Paucilactobacillus oligofermentans DSM 15707 = LMG 22743</name>
    <dbReference type="NCBI Taxonomy" id="1423778"/>
    <lineage>
        <taxon>Bacteria</taxon>
        <taxon>Bacillati</taxon>
        <taxon>Bacillota</taxon>
        <taxon>Bacilli</taxon>
        <taxon>Lactobacillales</taxon>
        <taxon>Lactobacillaceae</taxon>
        <taxon>Paucilactobacillus</taxon>
    </lineage>
</organism>
<name>A0A0R1RCT7_9LACO</name>
<dbReference type="NCBIfam" id="TIGR01240">
    <property type="entry name" value="mevDPdecarb"/>
    <property type="match status" value="1"/>
</dbReference>